<dbReference type="OrthoDB" id="9795716at2"/>
<keyword evidence="6 10" id="KW-0418">Kinase</keyword>
<evidence type="ECO:0000256" key="2">
    <source>
        <dbReference type="ARBA" id="ARBA00008420"/>
    </source>
</evidence>
<sequence length="178" mass="19610">MNPSPLSLIVMGVSGCGKSTMAAALGERLGLDMVDGDDLHLPESVAKMRSGIALQDADRWPWLDRIGEYLSQPHAQGRVVACSALKRAYRDRIREQAGDVCFVFLDGDFELIQKRMHQRVGHYMQPGLLDSQFRTLEKPQADETDVICLPITEPVQDMVAKALAALQARTSSPLHPAL</sequence>
<dbReference type="EC" id="2.7.1.12" evidence="3 10"/>
<dbReference type="PANTHER" id="PTHR43442">
    <property type="entry name" value="GLUCONOKINASE-RELATED"/>
    <property type="match status" value="1"/>
</dbReference>
<evidence type="ECO:0000256" key="1">
    <source>
        <dbReference type="ARBA" id="ARBA00004761"/>
    </source>
</evidence>
<dbReference type="NCBIfam" id="TIGR01313">
    <property type="entry name" value="therm_gnt_kin"/>
    <property type="match status" value="1"/>
</dbReference>
<evidence type="ECO:0000313" key="12">
    <source>
        <dbReference type="Proteomes" id="UP000250790"/>
    </source>
</evidence>
<dbReference type="InterPro" id="IPR027417">
    <property type="entry name" value="P-loop_NTPase"/>
</dbReference>
<gene>
    <name evidence="11" type="ORF">B9Z37_02575</name>
</gene>
<evidence type="ECO:0000256" key="3">
    <source>
        <dbReference type="ARBA" id="ARBA00012054"/>
    </source>
</evidence>
<dbReference type="RefSeq" id="WP_108311457.1">
    <property type="nucleotide sequence ID" value="NZ_NESN01000001.1"/>
</dbReference>
<organism evidence="11 12">
    <name type="scientific">Limnohabitans parvus II-B4</name>
    <dbReference type="NCBI Taxonomy" id="1293052"/>
    <lineage>
        <taxon>Bacteria</taxon>
        <taxon>Pseudomonadati</taxon>
        <taxon>Pseudomonadota</taxon>
        <taxon>Betaproteobacteria</taxon>
        <taxon>Burkholderiales</taxon>
        <taxon>Comamonadaceae</taxon>
        <taxon>Limnohabitans</taxon>
    </lineage>
</organism>
<keyword evidence="7 10" id="KW-0067">ATP-binding</keyword>
<comment type="similarity">
    <text evidence="2 10">Belongs to the gluconokinase GntK/GntV family.</text>
</comment>
<evidence type="ECO:0000256" key="10">
    <source>
        <dbReference type="RuleBase" id="RU363066"/>
    </source>
</evidence>
<dbReference type="InterPro" id="IPR006001">
    <property type="entry name" value="Therm_gnt_kin"/>
</dbReference>
<reference evidence="11 12" key="1">
    <citation type="submission" date="2017-04" db="EMBL/GenBank/DDBJ databases">
        <title>Unexpected and diverse lifestyles within the genus Limnohabitans.</title>
        <authorList>
            <person name="Kasalicky V."/>
            <person name="Mehrshad M."/>
            <person name="Andrei S.-A."/>
            <person name="Salcher M."/>
            <person name="Kratochvilova H."/>
            <person name="Simek K."/>
            <person name="Ghai R."/>
        </authorList>
    </citation>
    <scope>NUCLEOTIDE SEQUENCE [LARGE SCALE GENOMIC DNA]</scope>
    <source>
        <strain evidence="11 12">II-B4</strain>
    </source>
</reference>
<keyword evidence="5 10" id="KW-0547">Nucleotide-binding</keyword>
<dbReference type="AlphaFoldDB" id="A0A315ECI9"/>
<keyword evidence="4 10" id="KW-0808">Transferase</keyword>
<keyword evidence="12" id="KW-1185">Reference proteome</keyword>
<evidence type="ECO:0000313" key="11">
    <source>
        <dbReference type="EMBL" id="PUE55463.1"/>
    </source>
</evidence>
<protein>
    <recommendedName>
        <fullName evidence="3 10">Gluconokinase</fullName>
        <ecNumber evidence="3 10">2.7.1.12</ecNumber>
    </recommendedName>
</protein>
<comment type="catalytic activity">
    <reaction evidence="9 10">
        <text>D-gluconate + ATP = 6-phospho-D-gluconate + ADP + H(+)</text>
        <dbReference type="Rhea" id="RHEA:19433"/>
        <dbReference type="ChEBI" id="CHEBI:15378"/>
        <dbReference type="ChEBI" id="CHEBI:18391"/>
        <dbReference type="ChEBI" id="CHEBI:30616"/>
        <dbReference type="ChEBI" id="CHEBI:58759"/>
        <dbReference type="ChEBI" id="CHEBI:456216"/>
        <dbReference type="EC" id="2.7.1.12"/>
    </reaction>
</comment>
<proteinExistence type="inferred from homology"/>
<evidence type="ECO:0000256" key="6">
    <source>
        <dbReference type="ARBA" id="ARBA00022777"/>
    </source>
</evidence>
<evidence type="ECO:0000256" key="7">
    <source>
        <dbReference type="ARBA" id="ARBA00022840"/>
    </source>
</evidence>
<dbReference type="GO" id="GO:0046316">
    <property type="term" value="F:gluconokinase activity"/>
    <property type="evidence" value="ECO:0007669"/>
    <property type="project" value="UniProtKB-EC"/>
</dbReference>
<evidence type="ECO:0000256" key="5">
    <source>
        <dbReference type="ARBA" id="ARBA00022741"/>
    </source>
</evidence>
<comment type="caution">
    <text evidence="11">The sequence shown here is derived from an EMBL/GenBank/DDBJ whole genome shotgun (WGS) entry which is preliminary data.</text>
</comment>
<dbReference type="FunFam" id="3.40.50.300:FF:000522">
    <property type="entry name" value="Gluconokinase"/>
    <property type="match status" value="1"/>
</dbReference>
<evidence type="ECO:0000256" key="8">
    <source>
        <dbReference type="ARBA" id="ARBA00023064"/>
    </source>
</evidence>
<comment type="pathway">
    <text evidence="1">Carbohydrate acid metabolism.</text>
</comment>
<dbReference type="Pfam" id="PF13671">
    <property type="entry name" value="AAA_33"/>
    <property type="match status" value="1"/>
</dbReference>
<dbReference type="GO" id="GO:0019521">
    <property type="term" value="P:D-gluconate metabolic process"/>
    <property type="evidence" value="ECO:0007669"/>
    <property type="project" value="UniProtKB-KW"/>
</dbReference>
<dbReference type="GO" id="GO:0005737">
    <property type="term" value="C:cytoplasm"/>
    <property type="evidence" value="ECO:0007669"/>
    <property type="project" value="TreeGrafter"/>
</dbReference>
<name>A0A315ECI9_9BURK</name>
<dbReference type="SUPFAM" id="SSF52540">
    <property type="entry name" value="P-loop containing nucleoside triphosphate hydrolases"/>
    <property type="match status" value="1"/>
</dbReference>
<dbReference type="GO" id="GO:0005524">
    <property type="term" value="F:ATP binding"/>
    <property type="evidence" value="ECO:0007669"/>
    <property type="project" value="UniProtKB-KW"/>
</dbReference>
<dbReference type="PANTHER" id="PTHR43442:SF3">
    <property type="entry name" value="GLUCONOKINASE-RELATED"/>
    <property type="match status" value="1"/>
</dbReference>
<dbReference type="Proteomes" id="UP000250790">
    <property type="component" value="Unassembled WGS sequence"/>
</dbReference>
<dbReference type="Gene3D" id="3.40.50.300">
    <property type="entry name" value="P-loop containing nucleotide triphosphate hydrolases"/>
    <property type="match status" value="1"/>
</dbReference>
<dbReference type="EMBL" id="NESN01000001">
    <property type="protein sequence ID" value="PUE55463.1"/>
    <property type="molecule type" value="Genomic_DNA"/>
</dbReference>
<dbReference type="CDD" id="cd02021">
    <property type="entry name" value="GntK"/>
    <property type="match status" value="1"/>
</dbReference>
<accession>A0A315ECI9</accession>
<evidence type="ECO:0000256" key="4">
    <source>
        <dbReference type="ARBA" id="ARBA00022679"/>
    </source>
</evidence>
<evidence type="ECO:0000256" key="9">
    <source>
        <dbReference type="ARBA" id="ARBA00048090"/>
    </source>
</evidence>
<keyword evidence="8" id="KW-0311">Gluconate utilization</keyword>